<dbReference type="OrthoDB" id="1488805at2"/>
<evidence type="ECO:0000259" key="1">
    <source>
        <dbReference type="Pfam" id="PF19783"/>
    </source>
</evidence>
<reference evidence="2 3" key="1">
    <citation type="submission" date="2018-10" db="EMBL/GenBank/DDBJ databases">
        <title>Genomic Encyclopedia of Archaeal and Bacterial Type Strains, Phase II (KMG-II): from individual species to whole genera.</title>
        <authorList>
            <person name="Goeker M."/>
        </authorList>
    </citation>
    <scope>NUCLEOTIDE SEQUENCE [LARGE SCALE GENOMIC DNA]</scope>
    <source>
        <strain evidence="2 3">DSM 23424</strain>
    </source>
</reference>
<dbReference type="EMBL" id="REFC01000011">
    <property type="protein sequence ID" value="RMA65868.1"/>
    <property type="molecule type" value="Genomic_DNA"/>
</dbReference>
<keyword evidence="3" id="KW-1185">Reference proteome</keyword>
<feature type="domain" description="DUF6268" evidence="1">
    <location>
        <begin position="85"/>
        <end position="191"/>
    </location>
</feature>
<gene>
    <name evidence="2" type="ORF">BXY75_0282</name>
</gene>
<organism evidence="2 3">
    <name type="scientific">Ulvibacter antarcticus</name>
    <dbReference type="NCBI Taxonomy" id="442714"/>
    <lineage>
        <taxon>Bacteria</taxon>
        <taxon>Pseudomonadati</taxon>
        <taxon>Bacteroidota</taxon>
        <taxon>Flavobacteriia</taxon>
        <taxon>Flavobacteriales</taxon>
        <taxon>Flavobacteriaceae</taxon>
        <taxon>Ulvibacter</taxon>
    </lineage>
</organism>
<name>A0A3L9Z661_9FLAO</name>
<protein>
    <recommendedName>
        <fullName evidence="1">DUF6268 domain-containing protein</fullName>
    </recommendedName>
</protein>
<dbReference type="RefSeq" id="WP_147437212.1">
    <property type="nucleotide sequence ID" value="NZ_REFC01000011.1"/>
</dbReference>
<evidence type="ECO:0000313" key="3">
    <source>
        <dbReference type="Proteomes" id="UP000271339"/>
    </source>
</evidence>
<evidence type="ECO:0000313" key="2">
    <source>
        <dbReference type="EMBL" id="RMA65868.1"/>
    </source>
</evidence>
<sequence length="302" mass="34056">MRKILIVLFVLPCLLTSQNYVDIIRIGYGETFNNTYVDTTGNTNVSSLEADITFPVVLNKKHALITGFNFSRNELQLIPNGEHTSLSSTVLKLGLASTFNEKWSSTLVLLPKIASDYEKITSDDFYFGGLALLKLQKTEQLKYRFGIYATSEAYGLFTTPIIGWYYLSKNSKFEMDVSLPIVADISYHFGKTSVGIDYYGIGRSFRLYGDSQDSEAYVDLSSLEFAAYFEYGLLQKSVLLRAKIGYSSNNFEVYTTDDTIDLGLSAFSFGDDRTQLNPDLNGGAYFKFEAIYRFHISSEKEK</sequence>
<dbReference type="InterPro" id="IPR046235">
    <property type="entry name" value="DUF6268"/>
</dbReference>
<comment type="caution">
    <text evidence="2">The sequence shown here is derived from an EMBL/GenBank/DDBJ whole genome shotgun (WGS) entry which is preliminary data.</text>
</comment>
<accession>A0A3L9Z661</accession>
<proteinExistence type="predicted"/>
<dbReference type="Pfam" id="PF19783">
    <property type="entry name" value="DUF6268"/>
    <property type="match status" value="1"/>
</dbReference>
<dbReference type="AlphaFoldDB" id="A0A3L9Z661"/>
<dbReference type="Proteomes" id="UP000271339">
    <property type="component" value="Unassembled WGS sequence"/>
</dbReference>